<evidence type="ECO:0000313" key="9">
    <source>
        <dbReference type="Proteomes" id="UP000577891"/>
    </source>
</evidence>
<dbReference type="GO" id="GO:0022857">
    <property type="term" value="F:transmembrane transporter activity"/>
    <property type="evidence" value="ECO:0007669"/>
    <property type="project" value="InterPro"/>
</dbReference>
<feature type="transmembrane region" description="Helical" evidence="6">
    <location>
        <begin position="122"/>
        <end position="151"/>
    </location>
</feature>
<comment type="subcellular location">
    <subcellularLocation>
        <location evidence="1">Membrane</location>
        <topology evidence="1">Multi-pass membrane protein</topology>
    </subcellularLocation>
</comment>
<evidence type="ECO:0000256" key="1">
    <source>
        <dbReference type="ARBA" id="ARBA00004141"/>
    </source>
</evidence>
<keyword evidence="9" id="KW-1185">Reference proteome</keyword>
<feature type="transmembrane region" description="Helical" evidence="6">
    <location>
        <begin position="163"/>
        <end position="185"/>
    </location>
</feature>
<protein>
    <submittedName>
        <fullName evidence="8">MFS transporter</fullName>
    </submittedName>
</protein>
<keyword evidence="3 6" id="KW-0812">Transmembrane</keyword>
<feature type="transmembrane region" description="Helical" evidence="6">
    <location>
        <begin position="347"/>
        <end position="368"/>
    </location>
</feature>
<evidence type="ECO:0000259" key="7">
    <source>
        <dbReference type="PROSITE" id="PS50850"/>
    </source>
</evidence>
<dbReference type="InterPro" id="IPR020846">
    <property type="entry name" value="MFS_dom"/>
</dbReference>
<evidence type="ECO:0000256" key="4">
    <source>
        <dbReference type="ARBA" id="ARBA00022989"/>
    </source>
</evidence>
<keyword evidence="4 6" id="KW-1133">Transmembrane helix</keyword>
<gene>
    <name evidence="8" type="ORF">HLH35_09585</name>
</gene>
<feature type="transmembrane region" description="Helical" evidence="6">
    <location>
        <begin position="63"/>
        <end position="82"/>
    </location>
</feature>
<dbReference type="CDD" id="cd17328">
    <property type="entry name" value="MFS_spinster_like"/>
    <property type="match status" value="1"/>
</dbReference>
<dbReference type="PANTHER" id="PTHR23505:SF79">
    <property type="entry name" value="PROTEIN SPINSTER"/>
    <property type="match status" value="1"/>
</dbReference>
<accession>A0A7W4J0D5</accession>
<feature type="transmembrane region" description="Helical" evidence="6">
    <location>
        <begin position="32"/>
        <end position="51"/>
    </location>
</feature>
<evidence type="ECO:0000313" key="8">
    <source>
        <dbReference type="EMBL" id="MBB2172366.1"/>
    </source>
</evidence>
<dbReference type="PANTHER" id="PTHR23505">
    <property type="entry name" value="SPINSTER"/>
    <property type="match status" value="1"/>
</dbReference>
<feature type="transmembrane region" description="Helical" evidence="6">
    <location>
        <begin position="380"/>
        <end position="399"/>
    </location>
</feature>
<keyword evidence="2" id="KW-0813">Transport</keyword>
<dbReference type="InterPro" id="IPR011701">
    <property type="entry name" value="MFS"/>
</dbReference>
<feature type="transmembrane region" description="Helical" evidence="6">
    <location>
        <begin position="286"/>
        <end position="306"/>
    </location>
</feature>
<feature type="transmembrane region" description="Helical" evidence="6">
    <location>
        <begin position="312"/>
        <end position="335"/>
    </location>
</feature>
<dbReference type="Pfam" id="PF07690">
    <property type="entry name" value="MFS_1"/>
    <property type="match status" value="1"/>
</dbReference>
<evidence type="ECO:0000256" key="2">
    <source>
        <dbReference type="ARBA" id="ARBA00022448"/>
    </source>
</evidence>
<feature type="transmembrane region" description="Helical" evidence="6">
    <location>
        <begin position="88"/>
        <end position="110"/>
    </location>
</feature>
<evidence type="ECO:0000256" key="6">
    <source>
        <dbReference type="SAM" id="Phobius"/>
    </source>
</evidence>
<feature type="transmembrane region" description="Helical" evidence="6">
    <location>
        <begin position="214"/>
        <end position="233"/>
    </location>
</feature>
<comment type="caution">
    <text evidence="8">The sequence shown here is derived from an EMBL/GenBank/DDBJ whole genome shotgun (WGS) entry which is preliminary data.</text>
</comment>
<dbReference type="InterPro" id="IPR036259">
    <property type="entry name" value="MFS_trans_sf"/>
</dbReference>
<keyword evidence="5 6" id="KW-0472">Membrane</keyword>
<feature type="transmembrane region" description="Helical" evidence="6">
    <location>
        <begin position="253"/>
        <end position="274"/>
    </location>
</feature>
<dbReference type="Gene3D" id="1.20.1250.20">
    <property type="entry name" value="MFS general substrate transporter like domains"/>
    <property type="match status" value="1"/>
</dbReference>
<evidence type="ECO:0000256" key="3">
    <source>
        <dbReference type="ARBA" id="ARBA00022692"/>
    </source>
</evidence>
<proteinExistence type="predicted"/>
<dbReference type="EMBL" id="JABEQE010000007">
    <property type="protein sequence ID" value="MBB2172366.1"/>
    <property type="molecule type" value="Genomic_DNA"/>
</dbReference>
<dbReference type="PROSITE" id="PS50850">
    <property type="entry name" value="MFS"/>
    <property type="match status" value="1"/>
</dbReference>
<dbReference type="SUPFAM" id="SSF103473">
    <property type="entry name" value="MFS general substrate transporter"/>
    <property type="match status" value="1"/>
</dbReference>
<feature type="domain" description="Major facilitator superfamily (MFS) profile" evidence="7">
    <location>
        <begin position="1"/>
        <end position="403"/>
    </location>
</feature>
<organism evidence="8 9">
    <name type="scientific">Gluconacetobacter asukensis</name>
    <dbReference type="NCBI Taxonomy" id="1017181"/>
    <lineage>
        <taxon>Bacteria</taxon>
        <taxon>Pseudomonadati</taxon>
        <taxon>Pseudomonadota</taxon>
        <taxon>Alphaproteobacteria</taxon>
        <taxon>Acetobacterales</taxon>
        <taxon>Acetobacteraceae</taxon>
        <taxon>Gluconacetobacter</taxon>
    </lineage>
</organism>
<dbReference type="AlphaFoldDB" id="A0A7W4J0D5"/>
<evidence type="ECO:0000256" key="5">
    <source>
        <dbReference type="ARBA" id="ARBA00023136"/>
    </source>
</evidence>
<sequence length="414" mass="43026">MLAYILSFIDRQILALLVGPIRADLHISDTQFGLLNGLAFSIFYATMGIPIAGLSDRSSRPRIIVCGIAVWSAATIACGMARSFGHLFLSRILVGAGEAALSPAAYSLIADLFPRDRMGRALAVYSLGTLLGTGLAFLVGGVVIAAISSAARYSLAGLSFSPWQVTMLIVGAPGIILAIVIGTVVKDPRRTRALDPSVPTIASVFRELTSQPGIYVPLLLGFSLAAMALYGLLSWIPAHLMRRFDMGPRQVGLLLGPIAIIAGGGGNLVSGWLVDGFAGKGRHDAPFLVGMIGAAGVALPSLAIGLAPSLGIAIPLVAAALFFAAFPMAPSTVVMQVAAPASIRSRVSAIFLFCNSFIGLALSSALIGFTNDRFFGGNDIGLAMGIVVSIAAVLAIFVLHMGRRPFGARHPFRA</sequence>
<reference evidence="8 9" key="1">
    <citation type="submission" date="2020-04" db="EMBL/GenBank/DDBJ databases">
        <title>Description of novel Gluconacetobacter.</title>
        <authorList>
            <person name="Sombolestani A."/>
        </authorList>
    </citation>
    <scope>NUCLEOTIDE SEQUENCE [LARGE SCALE GENOMIC DNA]</scope>
    <source>
        <strain evidence="8 9">LMG 27724</strain>
    </source>
</reference>
<dbReference type="GO" id="GO:0016020">
    <property type="term" value="C:membrane"/>
    <property type="evidence" value="ECO:0007669"/>
    <property type="project" value="UniProtKB-SubCell"/>
</dbReference>
<dbReference type="InterPro" id="IPR044770">
    <property type="entry name" value="MFS_spinster-like"/>
</dbReference>
<name>A0A7W4J0D5_9PROT</name>
<dbReference type="Proteomes" id="UP000577891">
    <property type="component" value="Unassembled WGS sequence"/>
</dbReference>